<feature type="transmembrane region" description="Helical" evidence="10">
    <location>
        <begin position="237"/>
        <end position="257"/>
    </location>
</feature>
<feature type="domain" description="G-protein coupled receptors family 1 profile" evidence="11">
    <location>
        <begin position="51"/>
        <end position="297"/>
    </location>
</feature>
<keyword evidence="4 10" id="KW-1133">Transmembrane helix</keyword>
<dbReference type="PROSITE" id="PS50262">
    <property type="entry name" value="G_PROTEIN_RECEP_F1_2"/>
    <property type="match status" value="1"/>
</dbReference>
<proteinExistence type="predicted"/>
<evidence type="ECO:0000256" key="8">
    <source>
        <dbReference type="ARBA" id="ARBA00023180"/>
    </source>
</evidence>
<keyword evidence="5" id="KW-0297">G-protein coupled receptor</keyword>
<dbReference type="PRINTS" id="PR00237">
    <property type="entry name" value="GPCRRHODOPSN"/>
</dbReference>
<feature type="transmembrane region" description="Helical" evidence="10">
    <location>
        <begin position="111"/>
        <end position="135"/>
    </location>
</feature>
<evidence type="ECO:0000256" key="7">
    <source>
        <dbReference type="ARBA" id="ARBA00023170"/>
    </source>
</evidence>
<dbReference type="EMBL" id="CALNXI010000117">
    <property type="protein sequence ID" value="CAH3019491.1"/>
    <property type="molecule type" value="Genomic_DNA"/>
</dbReference>
<evidence type="ECO:0000256" key="4">
    <source>
        <dbReference type="ARBA" id="ARBA00022989"/>
    </source>
</evidence>
<keyword evidence="8" id="KW-0325">Glycoprotein</keyword>
<feature type="transmembrane region" description="Helical" evidence="10">
    <location>
        <begin position="34"/>
        <end position="60"/>
    </location>
</feature>
<comment type="caution">
    <text evidence="12">The sequence shown here is derived from an EMBL/GenBank/DDBJ whole genome shotgun (WGS) entry which is preliminary data.</text>
</comment>
<evidence type="ECO:0000256" key="9">
    <source>
        <dbReference type="ARBA" id="ARBA00023224"/>
    </source>
</evidence>
<keyword evidence="2" id="KW-1003">Cell membrane</keyword>
<evidence type="ECO:0000256" key="6">
    <source>
        <dbReference type="ARBA" id="ARBA00023136"/>
    </source>
</evidence>
<evidence type="ECO:0000256" key="3">
    <source>
        <dbReference type="ARBA" id="ARBA00022692"/>
    </source>
</evidence>
<evidence type="ECO:0000313" key="13">
    <source>
        <dbReference type="Proteomes" id="UP001159427"/>
    </source>
</evidence>
<accession>A0ABN8LUZ8</accession>
<keyword evidence="9" id="KW-0807">Transducer</keyword>
<evidence type="ECO:0000256" key="2">
    <source>
        <dbReference type="ARBA" id="ARBA00022475"/>
    </source>
</evidence>
<keyword evidence="13" id="KW-1185">Reference proteome</keyword>
<feature type="transmembrane region" description="Helical" evidence="10">
    <location>
        <begin position="183"/>
        <end position="205"/>
    </location>
</feature>
<reference evidence="12 13" key="1">
    <citation type="submission" date="2022-05" db="EMBL/GenBank/DDBJ databases">
        <authorList>
            <consortium name="Genoscope - CEA"/>
            <person name="William W."/>
        </authorList>
    </citation>
    <scope>NUCLEOTIDE SEQUENCE [LARGE SCALE GENOMIC DNA]</scope>
</reference>
<comment type="subcellular location">
    <subcellularLocation>
        <location evidence="1">Cell membrane</location>
        <topology evidence="1">Multi-pass membrane protein</topology>
    </subcellularLocation>
</comment>
<name>A0ABN8LUZ8_9CNID</name>
<dbReference type="SMART" id="SM01381">
    <property type="entry name" value="7TM_GPCR_Srsx"/>
    <property type="match status" value="1"/>
</dbReference>
<dbReference type="Gene3D" id="1.20.1070.10">
    <property type="entry name" value="Rhodopsin 7-helix transmembrane proteins"/>
    <property type="match status" value="1"/>
</dbReference>
<feature type="transmembrane region" description="Helical" evidence="10">
    <location>
        <begin position="277"/>
        <end position="299"/>
    </location>
</feature>
<dbReference type="SUPFAM" id="SSF81321">
    <property type="entry name" value="Family A G protein-coupled receptor-like"/>
    <property type="match status" value="1"/>
</dbReference>
<evidence type="ECO:0000256" key="5">
    <source>
        <dbReference type="ARBA" id="ARBA00023040"/>
    </source>
</evidence>
<evidence type="ECO:0000256" key="1">
    <source>
        <dbReference type="ARBA" id="ARBA00004651"/>
    </source>
</evidence>
<feature type="transmembrane region" description="Helical" evidence="10">
    <location>
        <begin position="72"/>
        <end position="99"/>
    </location>
</feature>
<gene>
    <name evidence="12" type="ORF">PEVE_00002854</name>
</gene>
<organism evidence="12 13">
    <name type="scientific">Porites evermanni</name>
    <dbReference type="NCBI Taxonomy" id="104178"/>
    <lineage>
        <taxon>Eukaryota</taxon>
        <taxon>Metazoa</taxon>
        <taxon>Cnidaria</taxon>
        <taxon>Anthozoa</taxon>
        <taxon>Hexacorallia</taxon>
        <taxon>Scleractinia</taxon>
        <taxon>Fungiina</taxon>
        <taxon>Poritidae</taxon>
        <taxon>Porites</taxon>
    </lineage>
</organism>
<keyword evidence="3 10" id="KW-0812">Transmembrane</keyword>
<protein>
    <recommendedName>
        <fullName evidence="11">G-protein coupled receptors family 1 profile domain-containing protein</fullName>
    </recommendedName>
</protein>
<dbReference type="Proteomes" id="UP001159427">
    <property type="component" value="Unassembled WGS sequence"/>
</dbReference>
<evidence type="ECO:0000256" key="10">
    <source>
        <dbReference type="SAM" id="Phobius"/>
    </source>
</evidence>
<feature type="transmembrane region" description="Helical" evidence="10">
    <location>
        <begin position="156"/>
        <end position="177"/>
    </location>
</feature>
<keyword evidence="7" id="KW-0675">Receptor</keyword>
<dbReference type="InterPro" id="IPR000276">
    <property type="entry name" value="GPCR_Rhodpsn"/>
</dbReference>
<evidence type="ECO:0000259" key="11">
    <source>
        <dbReference type="PROSITE" id="PS50262"/>
    </source>
</evidence>
<keyword evidence="6 10" id="KW-0472">Membrane</keyword>
<dbReference type="CDD" id="cd00637">
    <property type="entry name" value="7tm_classA_rhodopsin-like"/>
    <property type="match status" value="1"/>
</dbReference>
<dbReference type="PANTHER" id="PTHR24246:SF27">
    <property type="entry name" value="ADENOSINE RECEPTOR, ISOFORM A"/>
    <property type="match status" value="1"/>
</dbReference>
<dbReference type="PANTHER" id="PTHR24246">
    <property type="entry name" value="OLFACTORY RECEPTOR AND ADENOSINE RECEPTOR"/>
    <property type="match status" value="1"/>
</dbReference>
<evidence type="ECO:0000313" key="12">
    <source>
        <dbReference type="EMBL" id="CAH3019491.1"/>
    </source>
</evidence>
<dbReference type="InterPro" id="IPR017452">
    <property type="entry name" value="GPCR_Rhodpsn_7TM"/>
</dbReference>
<dbReference type="Pfam" id="PF00001">
    <property type="entry name" value="7tm_1"/>
    <property type="match status" value="1"/>
</dbReference>
<sequence length="340" mass="39709">MATLFGHMNYWKIPANIAVETVRKAITGASTGQAIFFSIAYLLVAITSLLGNALVVAAVWKDPLKTLRSSPSNFIILTLALADFLVGLVLAPAATFFYIRLAMNADPWNFLIEILLFCHFVQLSASVYHTLLLTVDRFFALARPLKYRQIVTKRRVAVCTFAIWIFGFYFASLSWILQEHFFVLWFMYVLVILLSWEFTCCLYFITLRHLYKHHKNRIMDENSQTNQVLLRKRETKVFVVIFSIIIALDFCYTPWITTQLLFFFCQPCHENYQLWVIFYHVTTLLLSLNAALNPLIYAFRFSKFKATFKFFLSKCCIKKMLGRRPTFQISEERQTYNTKL</sequence>